<evidence type="ECO:0000256" key="5">
    <source>
        <dbReference type="ARBA" id="ARBA00022729"/>
    </source>
</evidence>
<proteinExistence type="inferred from homology"/>
<evidence type="ECO:0000256" key="3">
    <source>
        <dbReference type="ARBA" id="ARBA00020105"/>
    </source>
</evidence>
<dbReference type="CDD" id="cd22209">
    <property type="entry name" value="EMC10"/>
    <property type="match status" value="1"/>
</dbReference>
<comment type="subcellular location">
    <subcellularLocation>
        <location evidence="1">Endoplasmic reticulum membrane</location>
        <topology evidence="1">Single-pass type I membrane protein</topology>
    </subcellularLocation>
</comment>
<keyword evidence="6" id="KW-0256">Endoplasmic reticulum</keyword>
<protein>
    <recommendedName>
        <fullName evidence="3">ER membrane protein complex subunit 10</fullName>
    </recommendedName>
</protein>
<evidence type="ECO:0000256" key="10">
    <source>
        <dbReference type="SAM" id="SignalP"/>
    </source>
</evidence>
<dbReference type="GeneID" id="119637855"/>
<keyword evidence="5 10" id="KW-0732">Signal</keyword>
<evidence type="ECO:0000256" key="9">
    <source>
        <dbReference type="SAM" id="Phobius"/>
    </source>
</evidence>
<dbReference type="GO" id="GO:0072546">
    <property type="term" value="C:EMC complex"/>
    <property type="evidence" value="ECO:0007669"/>
    <property type="project" value="TreeGrafter"/>
</dbReference>
<feature type="transmembrane region" description="Helical" evidence="9">
    <location>
        <begin position="213"/>
        <end position="230"/>
    </location>
</feature>
<keyword evidence="7 9" id="KW-1133">Transmembrane helix</keyword>
<keyword evidence="8 9" id="KW-0472">Membrane</keyword>
<evidence type="ECO:0000313" key="12">
    <source>
        <dbReference type="RefSeq" id="XP_037890161.1"/>
    </source>
</evidence>
<comment type="similarity">
    <text evidence="2">Belongs to the EMC10 family.</text>
</comment>
<reference evidence="12" key="1">
    <citation type="submission" date="2025-08" db="UniProtKB">
        <authorList>
            <consortium name="RefSeq"/>
        </authorList>
    </citation>
    <scope>IDENTIFICATION</scope>
    <source>
        <tissue evidence="12">Whole body pupa</tissue>
    </source>
</reference>
<evidence type="ECO:0000256" key="8">
    <source>
        <dbReference type="ARBA" id="ARBA00023136"/>
    </source>
</evidence>
<dbReference type="PANTHER" id="PTHR21397:SF4">
    <property type="entry name" value="ER MEMBRANE PROTEIN COMPLEX SUBUNIT 10"/>
    <property type="match status" value="1"/>
</dbReference>
<dbReference type="RefSeq" id="XP_037890161.1">
    <property type="nucleotide sequence ID" value="XM_038034233.1"/>
</dbReference>
<dbReference type="Pfam" id="PF21203">
    <property type="entry name" value="ECM10"/>
    <property type="match status" value="1"/>
</dbReference>
<evidence type="ECO:0000256" key="7">
    <source>
        <dbReference type="ARBA" id="ARBA00022989"/>
    </source>
</evidence>
<feature type="chain" id="PRO_5038963137" description="ER membrane protein complex subunit 10" evidence="10">
    <location>
        <begin position="30"/>
        <end position="236"/>
    </location>
</feature>
<organism evidence="11 12">
    <name type="scientific">Glossina fuscipes</name>
    <dbReference type="NCBI Taxonomy" id="7396"/>
    <lineage>
        <taxon>Eukaryota</taxon>
        <taxon>Metazoa</taxon>
        <taxon>Ecdysozoa</taxon>
        <taxon>Arthropoda</taxon>
        <taxon>Hexapoda</taxon>
        <taxon>Insecta</taxon>
        <taxon>Pterygota</taxon>
        <taxon>Neoptera</taxon>
        <taxon>Endopterygota</taxon>
        <taxon>Diptera</taxon>
        <taxon>Brachycera</taxon>
        <taxon>Muscomorpha</taxon>
        <taxon>Hippoboscoidea</taxon>
        <taxon>Glossinidae</taxon>
        <taxon>Glossina</taxon>
    </lineage>
</organism>
<sequence>MRKTVKELTMHMLMLAALTFLSLAKLGMAYLEYDGSIHIELYHAVNPEIPDSFTYRGNITVSNVNSGISSINQKSLFTDEKNASKKFVYKNAFYRLRATVVYMSGARRTFLTANKFCSLINNQLNDEFWISIDGSGYVNAITYMVPQMNGVDDCPDFELESLILQDFTTDVLIKHTDLAPIPDTAGYIQKLEREREARQRGETKDTRGFFAKYWMYIVPIVLLMFISGASNPEQNK</sequence>
<keyword evidence="11" id="KW-1185">Reference proteome</keyword>
<evidence type="ECO:0000256" key="6">
    <source>
        <dbReference type="ARBA" id="ARBA00022824"/>
    </source>
</evidence>
<dbReference type="AlphaFoldDB" id="A0A9C6DKJ1"/>
<gene>
    <name evidence="12" type="primary">LOC119637855</name>
</gene>
<keyword evidence="4 9" id="KW-0812">Transmembrane</keyword>
<feature type="signal peptide" evidence="10">
    <location>
        <begin position="1"/>
        <end position="29"/>
    </location>
</feature>
<dbReference type="Proteomes" id="UP000092443">
    <property type="component" value="Unplaced"/>
</dbReference>
<evidence type="ECO:0000256" key="2">
    <source>
        <dbReference type="ARBA" id="ARBA00007695"/>
    </source>
</evidence>
<dbReference type="PANTHER" id="PTHR21397">
    <property type="entry name" value="CHROMATIN COMPLEXES SUBUNIT BAP18-RELATED"/>
    <property type="match status" value="1"/>
</dbReference>
<evidence type="ECO:0000256" key="1">
    <source>
        <dbReference type="ARBA" id="ARBA00004115"/>
    </source>
</evidence>
<dbReference type="KEGG" id="gfs:119637855"/>
<accession>A0A9C6DKJ1</accession>
<name>A0A9C6DKJ1_9MUSC</name>
<evidence type="ECO:0000256" key="4">
    <source>
        <dbReference type="ARBA" id="ARBA00022692"/>
    </source>
</evidence>
<evidence type="ECO:0000313" key="11">
    <source>
        <dbReference type="Proteomes" id="UP000092443"/>
    </source>
</evidence>